<accession>A0A366KNR2</accession>
<keyword evidence="1" id="KW-0998">Cell outer membrane</keyword>
<dbReference type="Pfam" id="PF07715">
    <property type="entry name" value="Plug"/>
    <property type="match status" value="1"/>
</dbReference>
<dbReference type="Proteomes" id="UP000252081">
    <property type="component" value="Unassembled WGS sequence"/>
</dbReference>
<comment type="similarity">
    <text evidence="1">Belongs to the TonB-dependent receptor family.</text>
</comment>
<feature type="domain" description="TonB-dependent receptor plug" evidence="2">
    <location>
        <begin position="71"/>
        <end position="166"/>
    </location>
</feature>
<dbReference type="NCBIfam" id="TIGR04056">
    <property type="entry name" value="OMP_RagA_SusC"/>
    <property type="match status" value="1"/>
</dbReference>
<dbReference type="InterPro" id="IPR012910">
    <property type="entry name" value="Plug_dom"/>
</dbReference>
<dbReference type="PROSITE" id="PS52016">
    <property type="entry name" value="TONB_DEPENDENT_REC_3"/>
    <property type="match status" value="1"/>
</dbReference>
<evidence type="ECO:0000313" key="3">
    <source>
        <dbReference type="EMBL" id="RBQ02422.1"/>
    </source>
</evidence>
<dbReference type="OrthoDB" id="9768177at2"/>
<dbReference type="InterPro" id="IPR039426">
    <property type="entry name" value="TonB-dep_rcpt-like"/>
</dbReference>
<name>A0A366KNR2_9SPHI</name>
<dbReference type="Gene3D" id="2.170.130.10">
    <property type="entry name" value="TonB-dependent receptor, plug domain"/>
    <property type="match status" value="1"/>
</dbReference>
<organism evidence="3 4">
    <name type="scientific">Pedobacter miscanthi</name>
    <dbReference type="NCBI Taxonomy" id="2259170"/>
    <lineage>
        <taxon>Bacteria</taxon>
        <taxon>Pseudomonadati</taxon>
        <taxon>Bacteroidota</taxon>
        <taxon>Sphingobacteriia</taxon>
        <taxon>Sphingobacteriales</taxon>
        <taxon>Sphingobacteriaceae</taxon>
        <taxon>Pedobacter</taxon>
    </lineage>
</organism>
<dbReference type="EMBL" id="QNQU01000038">
    <property type="protein sequence ID" value="RBQ02422.1"/>
    <property type="molecule type" value="Genomic_DNA"/>
</dbReference>
<keyword evidence="4" id="KW-1185">Reference proteome</keyword>
<proteinExistence type="inferred from homology"/>
<dbReference type="RefSeq" id="WP_113951934.1">
    <property type="nucleotide sequence ID" value="NZ_QNQU01000038.1"/>
</dbReference>
<dbReference type="InterPro" id="IPR037066">
    <property type="entry name" value="Plug_dom_sf"/>
</dbReference>
<evidence type="ECO:0000259" key="2">
    <source>
        <dbReference type="Pfam" id="PF07715"/>
    </source>
</evidence>
<keyword evidence="1" id="KW-0812">Transmembrane</keyword>
<dbReference type="AlphaFoldDB" id="A0A366KNR2"/>
<gene>
    <name evidence="3" type="ORF">DRW42_26790</name>
</gene>
<evidence type="ECO:0000256" key="1">
    <source>
        <dbReference type="PROSITE-ProRule" id="PRU01360"/>
    </source>
</evidence>
<keyword evidence="1" id="KW-0472">Membrane</keyword>
<comment type="subcellular location">
    <subcellularLocation>
        <location evidence="1">Cell outer membrane</location>
        <topology evidence="1">Multi-pass membrane protein</topology>
    </subcellularLocation>
</comment>
<reference evidence="3 4" key="1">
    <citation type="submission" date="2018-07" db="EMBL/GenBank/DDBJ databases">
        <title>A draft genome of a endophytic bacteria, a new species of Pedobacter.</title>
        <authorList>
            <person name="Zhang Z.D."/>
            <person name="Chen Z.J."/>
        </authorList>
    </citation>
    <scope>NUCLEOTIDE SEQUENCE [LARGE SCALE GENOMIC DNA]</scope>
    <source>
        <strain evidence="3 4">RS10</strain>
    </source>
</reference>
<protein>
    <recommendedName>
        <fullName evidence="2">TonB-dependent receptor plug domain-containing protein</fullName>
    </recommendedName>
</protein>
<keyword evidence="1" id="KW-1134">Transmembrane beta strand</keyword>
<sequence length="944" mass="105236">MIKTITFQDRVPGFRTLWIGCLLFATGNNMLYAQKANDSLVKDSVMAKLPLQNRHVDQWFKTISKLRNVAGTTTIYNEDVNTTPVSDVTNAISGRIPGLYSNRSSGRTGPLFDVSSFTLRGQSPLIVVDGVIRSFTSFNLDDIKSITVLKDAVSANMYGLRSSGGIVYITTKDKSLDKPFELNFSAQYGVLNQFKRPNFITGGNYAELYNEAQQNTFPGATPTYPADVIAAYKNGTNNPFLQPNNDWYNSIYKKNAAQQRYAINAAGNGKNYRYYTSVEHFSQGGNFISGPDNSYETTNYYKRYNLRTNAQIDFNDNIQLGLNIFASIENSNEPGTLASNIMNSIFQTSPLGYPAKNPDGSYGGSSQYTNNILASTIASGYNSFNERSLNADVSLKFKLDDITKGLWAKGLLSINNYYLQTISRNKTFAVYYPITTGTTTSYTKVGSDGTIIANSGAPTLGTQNKQTFVNGLLGYDKTFGKSTLNVLGTFNLTNLIDSYTQLNQIYQNAGITANYDFDQKYLAEVSMVYSGYNRYAPGKRWGFLPSAGLGWILSKEDWFNDKVVNFLKIRGSVGETAWADPGNYYTYLQNYTIGITGYNFGATATAVSGSLENALKNPNITWEKALKLDAGIEAQFLKNRLNVEVNYYNNKFTDELITPANGYASGIIGQTYPTVNGGSTRYNGLEATVQFADRSKDFSYFVKGNFTYAKNKVISLQEGNYPYPWMYRAGQPVATFGYEAIGFYQVGEDISKTANIPGYTPSPGDIKYKDLNNDGVINFLDTKALNTRPLFIFGLNFGFGYKGFDFNALIEGRLPREIYYNPSSMLAFSNGYGYVLDYTTENRWTPQNPVNATLPRLTLGNNTYNTQTSSFWYRRADYIRLKNVEIGYTVPVKLLARAKISNLRFFVNGYNLLTWSKLDYFDPETGLSGFANYRIINGGLSLKL</sequence>
<comment type="caution">
    <text evidence="3">The sequence shown here is derived from an EMBL/GenBank/DDBJ whole genome shotgun (WGS) entry which is preliminary data.</text>
</comment>
<evidence type="ECO:0000313" key="4">
    <source>
        <dbReference type="Proteomes" id="UP000252081"/>
    </source>
</evidence>
<dbReference type="InterPro" id="IPR023996">
    <property type="entry name" value="TonB-dep_OMP_SusC/RagA"/>
</dbReference>
<keyword evidence="1" id="KW-0813">Transport</keyword>
<dbReference type="GO" id="GO:0009279">
    <property type="term" value="C:cell outer membrane"/>
    <property type="evidence" value="ECO:0007669"/>
    <property type="project" value="UniProtKB-SubCell"/>
</dbReference>
<dbReference type="SUPFAM" id="SSF56935">
    <property type="entry name" value="Porins"/>
    <property type="match status" value="1"/>
</dbReference>